<comment type="caution">
    <text evidence="2">The sequence shown here is derived from an EMBL/GenBank/DDBJ whole genome shotgun (WGS) entry which is preliminary data.</text>
</comment>
<name>A0ABU3V969_9RHOB</name>
<keyword evidence="1" id="KW-0732">Signal</keyword>
<evidence type="ECO:0000256" key="1">
    <source>
        <dbReference type="SAM" id="SignalP"/>
    </source>
</evidence>
<gene>
    <name evidence="2" type="ORF">QO231_02415</name>
</gene>
<proteinExistence type="predicted"/>
<reference evidence="3" key="1">
    <citation type="submission" date="2023-05" db="EMBL/GenBank/DDBJ databases">
        <title>Sedimentitalea sp. nov. JM2-8.</title>
        <authorList>
            <person name="Huang J."/>
        </authorList>
    </citation>
    <scope>NUCLEOTIDE SEQUENCE [LARGE SCALE GENOMIC DNA]</scope>
    <source>
        <strain evidence="3">KHS03</strain>
    </source>
</reference>
<dbReference type="Gene3D" id="3.20.20.140">
    <property type="entry name" value="Metal-dependent hydrolases"/>
    <property type="match status" value="1"/>
</dbReference>
<dbReference type="EMBL" id="JASMWN010000001">
    <property type="protein sequence ID" value="MDU9002704.1"/>
    <property type="molecule type" value="Genomic_DNA"/>
</dbReference>
<accession>A0ABU3V969</accession>
<feature type="signal peptide" evidence="1">
    <location>
        <begin position="1"/>
        <end position="19"/>
    </location>
</feature>
<feature type="chain" id="PRO_5045961296" evidence="1">
    <location>
        <begin position="20"/>
        <end position="100"/>
    </location>
</feature>
<keyword evidence="3" id="KW-1185">Reference proteome</keyword>
<evidence type="ECO:0000313" key="2">
    <source>
        <dbReference type="EMBL" id="MDU9002704.1"/>
    </source>
</evidence>
<protein>
    <submittedName>
        <fullName evidence="2">Uncharacterized protein</fullName>
    </submittedName>
</protein>
<dbReference type="RefSeq" id="WP_316772886.1">
    <property type="nucleotide sequence ID" value="NZ_JASMWN010000001.1"/>
</dbReference>
<organism evidence="2 3">
    <name type="scientific">Sedimentitalea todarodis</name>
    <dbReference type="NCBI Taxonomy" id="1631240"/>
    <lineage>
        <taxon>Bacteria</taxon>
        <taxon>Pseudomonadati</taxon>
        <taxon>Pseudomonadota</taxon>
        <taxon>Alphaproteobacteria</taxon>
        <taxon>Rhodobacterales</taxon>
        <taxon>Paracoccaceae</taxon>
        <taxon>Sedimentitalea</taxon>
    </lineage>
</organism>
<dbReference type="Proteomes" id="UP001255416">
    <property type="component" value="Unassembled WGS sequence"/>
</dbReference>
<sequence length="100" mass="10580">MGRRSLALLGAVAASFVLAPGSVEYARNGVRPHAPCPVTPEAQALHDDRIVAGLHADDLLWNRHLAERGSYGQVDLPRLIEGGIALQVFAALFKSPAGQS</sequence>
<evidence type="ECO:0000313" key="3">
    <source>
        <dbReference type="Proteomes" id="UP001255416"/>
    </source>
</evidence>